<keyword evidence="3" id="KW-1185">Reference proteome</keyword>
<reference evidence="3" key="1">
    <citation type="submission" date="2015-09" db="EMBL/GenBank/DDBJ databases">
        <authorList>
            <person name="Rodrigo-Torres L."/>
            <person name="Arahal D.R."/>
        </authorList>
    </citation>
    <scope>NUCLEOTIDE SEQUENCE [LARGE SCALE GENOMIC DNA]</scope>
    <source>
        <strain evidence="3">CECT 4293</strain>
    </source>
</reference>
<dbReference type="AlphaFoldDB" id="A0A0N7LN85"/>
<dbReference type="SUPFAM" id="SSF54909">
    <property type="entry name" value="Dimeric alpha+beta barrel"/>
    <property type="match status" value="1"/>
</dbReference>
<dbReference type="PROSITE" id="PS51725">
    <property type="entry name" value="ABM"/>
    <property type="match status" value="1"/>
</dbReference>
<dbReference type="Proteomes" id="UP000050786">
    <property type="component" value="Unassembled WGS sequence"/>
</dbReference>
<gene>
    <name evidence="2" type="ORF">RUM4293_00597</name>
</gene>
<feature type="domain" description="ABM" evidence="1">
    <location>
        <begin position="6"/>
        <end position="94"/>
    </location>
</feature>
<evidence type="ECO:0000313" key="3">
    <source>
        <dbReference type="Proteomes" id="UP000050786"/>
    </source>
</evidence>
<dbReference type="Gene3D" id="3.30.70.100">
    <property type="match status" value="1"/>
</dbReference>
<dbReference type="Pfam" id="PF03992">
    <property type="entry name" value="ABM"/>
    <property type="match status" value="1"/>
</dbReference>
<sequence length="94" mass="10657">MEEAKVVLRGHISVPADRVTQVREALPDHIALTRAEPGCITFDVTEDADIPGRFNVHEIFENQAAFDAHQARTKASTWFKVTEGIPRDYQIRRV</sequence>
<dbReference type="RefSeq" id="WP_058271792.1">
    <property type="nucleotide sequence ID" value="NZ_CYPS01000008.1"/>
</dbReference>
<protein>
    <submittedName>
        <fullName evidence="2">Autoinducer-2 (AI-2) modifying protein LsrG</fullName>
    </submittedName>
</protein>
<name>A0A0N7LN85_9RHOB</name>
<evidence type="ECO:0000259" key="1">
    <source>
        <dbReference type="PROSITE" id="PS51725"/>
    </source>
</evidence>
<accession>A0A0N7LN85</accession>
<proteinExistence type="predicted"/>
<dbReference type="EMBL" id="CYPS01000008">
    <property type="protein sequence ID" value="CUH41716.1"/>
    <property type="molecule type" value="Genomic_DNA"/>
</dbReference>
<organism evidence="2 3">
    <name type="scientific">Ruegeria atlantica</name>
    <dbReference type="NCBI Taxonomy" id="81569"/>
    <lineage>
        <taxon>Bacteria</taxon>
        <taxon>Pseudomonadati</taxon>
        <taxon>Pseudomonadota</taxon>
        <taxon>Alphaproteobacteria</taxon>
        <taxon>Rhodobacterales</taxon>
        <taxon>Roseobacteraceae</taxon>
        <taxon>Ruegeria</taxon>
    </lineage>
</organism>
<evidence type="ECO:0000313" key="2">
    <source>
        <dbReference type="EMBL" id="CUH41716.1"/>
    </source>
</evidence>
<dbReference type="InterPro" id="IPR011008">
    <property type="entry name" value="Dimeric_a/b-barrel"/>
</dbReference>
<dbReference type="InterPro" id="IPR007138">
    <property type="entry name" value="ABM_dom"/>
</dbReference>